<proteinExistence type="predicted"/>
<evidence type="ECO:0000313" key="3">
    <source>
        <dbReference type="Proteomes" id="UP000708208"/>
    </source>
</evidence>
<keyword evidence="1" id="KW-0732">Signal</keyword>
<dbReference type="AlphaFoldDB" id="A0A8J2KAN5"/>
<organism evidence="2 3">
    <name type="scientific">Allacma fusca</name>
    <dbReference type="NCBI Taxonomy" id="39272"/>
    <lineage>
        <taxon>Eukaryota</taxon>
        <taxon>Metazoa</taxon>
        <taxon>Ecdysozoa</taxon>
        <taxon>Arthropoda</taxon>
        <taxon>Hexapoda</taxon>
        <taxon>Collembola</taxon>
        <taxon>Symphypleona</taxon>
        <taxon>Sminthuridae</taxon>
        <taxon>Allacma</taxon>
    </lineage>
</organism>
<comment type="caution">
    <text evidence="2">The sequence shown here is derived from an EMBL/GenBank/DDBJ whole genome shotgun (WGS) entry which is preliminary data.</text>
</comment>
<sequence length="89" mass="10064">MKNIRSVIFVAIVLMAAISAAQPDPQDAGYLSKEEFDCQMQKAVEERNKQLLETLMSRDIKVGIHLEMNSVRQTVSEFPPLPGFFVIPR</sequence>
<evidence type="ECO:0000313" key="2">
    <source>
        <dbReference type="EMBL" id="CAG7723490.1"/>
    </source>
</evidence>
<keyword evidence="3" id="KW-1185">Reference proteome</keyword>
<accession>A0A8J2KAN5</accession>
<name>A0A8J2KAN5_9HEXA</name>
<dbReference type="EMBL" id="CAJVCH010099624">
    <property type="protein sequence ID" value="CAG7723490.1"/>
    <property type="molecule type" value="Genomic_DNA"/>
</dbReference>
<feature type="signal peptide" evidence="1">
    <location>
        <begin position="1"/>
        <end position="23"/>
    </location>
</feature>
<protein>
    <submittedName>
        <fullName evidence="2">Uncharacterized protein</fullName>
    </submittedName>
</protein>
<gene>
    <name evidence="2" type="ORF">AFUS01_LOCUS12576</name>
</gene>
<feature type="chain" id="PRO_5035194059" evidence="1">
    <location>
        <begin position="24"/>
        <end position="89"/>
    </location>
</feature>
<dbReference type="Proteomes" id="UP000708208">
    <property type="component" value="Unassembled WGS sequence"/>
</dbReference>
<reference evidence="2" key="1">
    <citation type="submission" date="2021-06" db="EMBL/GenBank/DDBJ databases">
        <authorList>
            <person name="Hodson N. C."/>
            <person name="Mongue J. A."/>
            <person name="Jaron S. K."/>
        </authorList>
    </citation>
    <scope>NUCLEOTIDE SEQUENCE</scope>
</reference>
<evidence type="ECO:0000256" key="1">
    <source>
        <dbReference type="SAM" id="SignalP"/>
    </source>
</evidence>